<comment type="similarity">
    <text evidence="1">Belongs to the GID4/VID24 family.</text>
</comment>
<accession>A0A177AXC1</accession>
<dbReference type="EMBL" id="LWCA01000863">
    <property type="protein sequence ID" value="OAF66668.1"/>
    <property type="molecule type" value="Genomic_DNA"/>
</dbReference>
<dbReference type="GO" id="GO:0006623">
    <property type="term" value="P:protein targeting to vacuole"/>
    <property type="evidence" value="ECO:0007669"/>
    <property type="project" value="TreeGrafter"/>
</dbReference>
<dbReference type="GO" id="GO:0007039">
    <property type="term" value="P:protein catabolic process in the vacuole"/>
    <property type="evidence" value="ECO:0007669"/>
    <property type="project" value="TreeGrafter"/>
</dbReference>
<evidence type="ECO:0000256" key="1">
    <source>
        <dbReference type="ARBA" id="ARBA00061469"/>
    </source>
</evidence>
<evidence type="ECO:0000313" key="3">
    <source>
        <dbReference type="Proteomes" id="UP000078046"/>
    </source>
</evidence>
<organism evidence="2 3">
    <name type="scientific">Intoshia linei</name>
    <dbReference type="NCBI Taxonomy" id="1819745"/>
    <lineage>
        <taxon>Eukaryota</taxon>
        <taxon>Metazoa</taxon>
        <taxon>Spiralia</taxon>
        <taxon>Lophotrochozoa</taxon>
        <taxon>Mesozoa</taxon>
        <taxon>Orthonectida</taxon>
        <taxon>Rhopaluridae</taxon>
        <taxon>Intoshia</taxon>
    </lineage>
</organism>
<dbReference type="OrthoDB" id="62at2759"/>
<dbReference type="InterPro" id="IPR018618">
    <property type="entry name" value="GID4/10-like"/>
</dbReference>
<dbReference type="AlphaFoldDB" id="A0A177AXC1"/>
<gene>
    <name evidence="2" type="ORF">A3Q56_05585</name>
</gene>
<dbReference type="GO" id="GO:0034657">
    <property type="term" value="C:GID complex"/>
    <property type="evidence" value="ECO:0007669"/>
    <property type="project" value="TreeGrafter"/>
</dbReference>
<dbReference type="PANTHER" id="PTHR14534">
    <property type="entry name" value="VACUOLAR IMPORT AND DEGRADATION PROTEIN 24"/>
    <property type="match status" value="1"/>
</dbReference>
<protein>
    <submittedName>
        <fullName evidence="2">Uncharacterized protein</fullName>
    </submittedName>
</protein>
<reference evidence="2 3" key="1">
    <citation type="submission" date="2016-04" db="EMBL/GenBank/DDBJ databases">
        <title>The genome of Intoshia linei affirms orthonectids as highly simplified spiralians.</title>
        <authorList>
            <person name="Mikhailov K.V."/>
            <person name="Slusarev G.S."/>
            <person name="Nikitin M.A."/>
            <person name="Logacheva M.D."/>
            <person name="Penin A."/>
            <person name="Aleoshin V."/>
            <person name="Panchin Y.V."/>
        </authorList>
    </citation>
    <scope>NUCLEOTIDE SEQUENCE [LARGE SCALE GENOMIC DNA]</scope>
    <source>
        <strain evidence="2">Intl2013</strain>
        <tissue evidence="2">Whole animal</tissue>
    </source>
</reference>
<dbReference type="GO" id="GO:0005773">
    <property type="term" value="C:vacuole"/>
    <property type="evidence" value="ECO:0007669"/>
    <property type="project" value="GOC"/>
</dbReference>
<comment type="caution">
    <text evidence="2">The sequence shown here is derived from an EMBL/GenBank/DDBJ whole genome shotgun (WGS) entry which is preliminary data.</text>
</comment>
<dbReference type="Pfam" id="PF09783">
    <property type="entry name" value="Vac_ImportDeg"/>
    <property type="match status" value="1"/>
</dbReference>
<name>A0A177AXC1_9BILA</name>
<sequence length="162" mass="18776">MEKFVNLTSLDKKVYTSLSSIEGSCMHNGATFKGCQKSKGKSYDVKVTFQQVELEQSYLCGYLTINGLIQDHPQLTTYFDAEIIGPRFSFLTRKWDSSEENDRKHWSKFAAFNFSRNFNNDDFNYMDHHDPNNIFMRWKEHFLVPDINVSEVQGASYAGILS</sequence>
<dbReference type="PANTHER" id="PTHR14534:SF3">
    <property type="entry name" value="GID COMPLEX SUBUNIT 4 HOMOLOG"/>
    <property type="match status" value="1"/>
</dbReference>
<dbReference type="Proteomes" id="UP000078046">
    <property type="component" value="Unassembled WGS sequence"/>
</dbReference>
<keyword evidence="3" id="KW-1185">Reference proteome</keyword>
<dbReference type="GO" id="GO:0045721">
    <property type="term" value="P:negative regulation of gluconeogenesis"/>
    <property type="evidence" value="ECO:0007669"/>
    <property type="project" value="TreeGrafter"/>
</dbReference>
<proteinExistence type="inferred from homology"/>
<evidence type="ECO:0000313" key="2">
    <source>
        <dbReference type="EMBL" id="OAF66668.1"/>
    </source>
</evidence>
<dbReference type="GO" id="GO:0043161">
    <property type="term" value="P:proteasome-mediated ubiquitin-dependent protein catabolic process"/>
    <property type="evidence" value="ECO:0007669"/>
    <property type="project" value="TreeGrafter"/>
</dbReference>